<feature type="region of interest" description="Disordered" evidence="1">
    <location>
        <begin position="64"/>
        <end position="83"/>
    </location>
</feature>
<organism evidence="2 3">
    <name type="scientific">Streptomyces venezuelae</name>
    <dbReference type="NCBI Taxonomy" id="54571"/>
    <lineage>
        <taxon>Bacteria</taxon>
        <taxon>Bacillati</taxon>
        <taxon>Actinomycetota</taxon>
        <taxon>Actinomycetes</taxon>
        <taxon>Kitasatosporales</taxon>
        <taxon>Streptomycetaceae</taxon>
        <taxon>Streptomyces</taxon>
    </lineage>
</organism>
<reference evidence="2 3" key="1">
    <citation type="submission" date="2018-05" db="EMBL/GenBank/DDBJ databases">
        <title>Streptomyces venezuelae.</title>
        <authorList>
            <person name="Kim W."/>
            <person name="Lee N."/>
            <person name="Cho B.-K."/>
        </authorList>
    </citation>
    <scope>NUCLEOTIDE SEQUENCE [LARGE SCALE GENOMIC DNA]</scope>
    <source>
        <strain evidence="2 3">ATCC 15068</strain>
    </source>
</reference>
<protein>
    <submittedName>
        <fullName evidence="2">Uncharacterized protein</fullName>
    </submittedName>
</protein>
<evidence type="ECO:0000256" key="1">
    <source>
        <dbReference type="SAM" id="MobiDB-lite"/>
    </source>
</evidence>
<feature type="compositionally biased region" description="Polar residues" evidence="1">
    <location>
        <begin position="101"/>
        <end position="112"/>
    </location>
</feature>
<proteinExistence type="predicted"/>
<evidence type="ECO:0000313" key="2">
    <source>
        <dbReference type="EMBL" id="QES17820.1"/>
    </source>
</evidence>
<sequence length="127" mass="13500">MAMLSFGTACGSRYTKAFRVPARCRALGDGDVGPWAALLDVANCGCSSGRLGGDFCPGAPAVRNTTGSTGRKRSGREVEEMTEEEFRRLMEQARREASRNVFPSSGSENESPYETAAHHAESGAAAH</sequence>
<dbReference type="Proteomes" id="UP000324106">
    <property type="component" value="Chromosome"/>
</dbReference>
<evidence type="ECO:0000313" key="3">
    <source>
        <dbReference type="Proteomes" id="UP000324106"/>
    </source>
</evidence>
<dbReference type="AlphaFoldDB" id="A0A5P2AJW8"/>
<accession>A0A5P2AJW8</accession>
<dbReference type="EMBL" id="CP029194">
    <property type="protein sequence ID" value="QES17820.1"/>
    <property type="molecule type" value="Genomic_DNA"/>
</dbReference>
<gene>
    <name evidence="2" type="ORF">DEJ46_00840</name>
</gene>
<feature type="region of interest" description="Disordered" evidence="1">
    <location>
        <begin position="92"/>
        <end position="127"/>
    </location>
</feature>
<name>A0A5P2AJW8_STRVZ</name>